<comment type="caution">
    <text evidence="3">The sequence shown here is derived from an EMBL/GenBank/DDBJ whole genome shotgun (WGS) entry which is preliminary data.</text>
</comment>
<feature type="compositionally biased region" description="Pro residues" evidence="1">
    <location>
        <begin position="317"/>
        <end position="338"/>
    </location>
</feature>
<feature type="region of interest" description="Disordered" evidence="1">
    <location>
        <begin position="117"/>
        <end position="136"/>
    </location>
</feature>
<name>A0ABT7BTS8_9CYAN</name>
<keyword evidence="2" id="KW-0472">Membrane</keyword>
<sequence length="491" mass="52427">MAMSKRFPGKPNTQTNGSHAIDSPLQAALSNLNISLEEELTRYRRHRQGASVSPGKTYSLSRKGKPLDLLQPTSAIAKASPVAATETAEDIGLPTTGESELNAIALSHSLPDAELAEDSLGFESSNPPDDYLESSEELLRSLAEEEEDDDPPIVSDRRSTNPWLSPLGIGSILLLLLLCTGLGVVLLNPSLIQHLLPKQWFNSPPASPPETPSNNSNALLLRRTPQPRSSEFAELTLDRLSVLQPDVAREASPVVSTTTVEPEPELPGRNIVADEPSESSSTSGLNLRSLSLPVAAPEAEPETSPATPQTAIASEPFSPPPPQPAIAPQPFIPPPPPQQAIAPQPFNPPPPPPNSEELPQLQPAAVIPTRPGDGERSTVAAAPTGLQGFAGSIPIAVDEPVEEEWMPEPVVTLAEDADLEYYVVADYEGGESMAQIQALVPDAYLRNFAEGIYIQLGRFADKSMAAALADELNMQGVPARIYQQTSEEDIE</sequence>
<keyword evidence="4" id="KW-1185">Reference proteome</keyword>
<keyword evidence="2" id="KW-1133">Transmembrane helix</keyword>
<evidence type="ECO:0008006" key="5">
    <source>
        <dbReference type="Google" id="ProtNLM"/>
    </source>
</evidence>
<feature type="transmembrane region" description="Helical" evidence="2">
    <location>
        <begin position="167"/>
        <end position="187"/>
    </location>
</feature>
<evidence type="ECO:0000313" key="4">
    <source>
        <dbReference type="Proteomes" id="UP001232992"/>
    </source>
</evidence>
<feature type="compositionally biased region" description="Low complexity" evidence="1">
    <location>
        <begin position="293"/>
        <end position="316"/>
    </location>
</feature>
<organism evidence="3 4">
    <name type="scientific">Roseofilum casamattae BLCC-M143</name>
    <dbReference type="NCBI Taxonomy" id="3022442"/>
    <lineage>
        <taxon>Bacteria</taxon>
        <taxon>Bacillati</taxon>
        <taxon>Cyanobacteriota</taxon>
        <taxon>Cyanophyceae</taxon>
        <taxon>Desertifilales</taxon>
        <taxon>Desertifilaceae</taxon>
        <taxon>Roseofilum</taxon>
        <taxon>Roseofilum casamattae</taxon>
    </lineage>
</organism>
<protein>
    <recommendedName>
        <fullName evidence="5">SPOR domain-containing protein</fullName>
    </recommendedName>
</protein>
<dbReference type="Proteomes" id="UP001232992">
    <property type="component" value="Unassembled WGS sequence"/>
</dbReference>
<evidence type="ECO:0000256" key="2">
    <source>
        <dbReference type="SAM" id="Phobius"/>
    </source>
</evidence>
<evidence type="ECO:0000313" key="3">
    <source>
        <dbReference type="EMBL" id="MDJ1182594.1"/>
    </source>
</evidence>
<keyword evidence="2" id="KW-0812">Transmembrane</keyword>
<proteinExistence type="predicted"/>
<reference evidence="3 4" key="1">
    <citation type="submission" date="2023-01" db="EMBL/GenBank/DDBJ databases">
        <title>Novel diversity within Roseofilum (Cyanobacteria; Desertifilaceae) from marine benthic mats with descriptions of four novel species.</title>
        <authorList>
            <person name="Wang Y."/>
            <person name="Berthold D.E."/>
            <person name="Hu J."/>
            <person name="Lefler F.W."/>
            <person name="Laughinghouse H.D. IV."/>
        </authorList>
    </citation>
    <scope>NUCLEOTIDE SEQUENCE [LARGE SCALE GENOMIC DNA]</scope>
    <source>
        <strain evidence="3 4">BLCC-M143</strain>
    </source>
</reference>
<dbReference type="EMBL" id="JAQOSQ010000003">
    <property type="protein sequence ID" value="MDJ1182594.1"/>
    <property type="molecule type" value="Genomic_DNA"/>
</dbReference>
<feature type="compositionally biased region" description="Polar residues" evidence="1">
    <location>
        <begin position="278"/>
        <end position="289"/>
    </location>
</feature>
<feature type="region of interest" description="Disordered" evidence="1">
    <location>
        <begin position="249"/>
        <end position="359"/>
    </location>
</feature>
<accession>A0ABT7BTS8</accession>
<feature type="compositionally biased region" description="Pro residues" evidence="1">
    <location>
        <begin position="345"/>
        <end position="354"/>
    </location>
</feature>
<feature type="region of interest" description="Disordered" evidence="1">
    <location>
        <begin position="1"/>
        <end position="24"/>
    </location>
</feature>
<evidence type="ECO:0000256" key="1">
    <source>
        <dbReference type="SAM" id="MobiDB-lite"/>
    </source>
</evidence>
<gene>
    <name evidence="3" type="ORF">PMH09_05245</name>
</gene>